<organism evidence="3 4">
    <name type="scientific">Plasmopara halstedii</name>
    <name type="common">Downy mildew of sunflower</name>
    <dbReference type="NCBI Taxonomy" id="4781"/>
    <lineage>
        <taxon>Eukaryota</taxon>
        <taxon>Sar</taxon>
        <taxon>Stramenopiles</taxon>
        <taxon>Oomycota</taxon>
        <taxon>Peronosporomycetes</taxon>
        <taxon>Peronosporales</taxon>
        <taxon>Peronosporaceae</taxon>
        <taxon>Plasmopara</taxon>
    </lineage>
</organism>
<protein>
    <recommendedName>
        <fullName evidence="5">RxLR-like protein</fullName>
    </recommendedName>
</protein>
<dbReference type="RefSeq" id="XP_024571888.1">
    <property type="nucleotide sequence ID" value="XM_024725081.2"/>
</dbReference>
<dbReference type="Proteomes" id="UP000054928">
    <property type="component" value="Unassembled WGS sequence"/>
</dbReference>
<dbReference type="AlphaFoldDB" id="A0A0P1A4R0"/>
<name>A0A0P1A4R0_PLAHL</name>
<accession>A0A0P1A4R0</accession>
<feature type="transmembrane region" description="Helical" evidence="1">
    <location>
        <begin position="115"/>
        <end position="140"/>
    </location>
</feature>
<evidence type="ECO:0000256" key="2">
    <source>
        <dbReference type="SAM" id="SignalP"/>
    </source>
</evidence>
<evidence type="ECO:0008006" key="5">
    <source>
        <dbReference type="Google" id="ProtNLM"/>
    </source>
</evidence>
<reference evidence="4" key="1">
    <citation type="submission" date="2014-09" db="EMBL/GenBank/DDBJ databases">
        <authorList>
            <person name="Sharma Rahul"/>
            <person name="Thines Marco"/>
        </authorList>
    </citation>
    <scope>NUCLEOTIDE SEQUENCE [LARGE SCALE GENOMIC DNA]</scope>
</reference>
<dbReference type="GeneID" id="36410521"/>
<keyword evidence="1" id="KW-0812">Transmembrane</keyword>
<proteinExistence type="predicted"/>
<dbReference type="EMBL" id="CCYD01000053">
    <property type="protein sequence ID" value="CEG35519.1"/>
    <property type="molecule type" value="Genomic_DNA"/>
</dbReference>
<keyword evidence="1" id="KW-0472">Membrane</keyword>
<dbReference type="OrthoDB" id="117083at2759"/>
<keyword evidence="2" id="KW-0732">Signal</keyword>
<keyword evidence="4" id="KW-1185">Reference proteome</keyword>
<evidence type="ECO:0000313" key="4">
    <source>
        <dbReference type="Proteomes" id="UP000054928"/>
    </source>
</evidence>
<keyword evidence="1" id="KW-1133">Transmembrane helix</keyword>
<feature type="signal peptide" evidence="2">
    <location>
        <begin position="1"/>
        <end position="21"/>
    </location>
</feature>
<sequence length="150" mass="16640">MRWRSTVGLAVVASILEFIDALTTHSISSDALKGDDSAHFLGSATGARRGLMPADAENRYLFRTGSLFVKKPVRLTPHFNIRSVIDGTKASEITAQKLRILETYAHEHKLNWLAVFYYLSAGISLLLFIYVAYGALFLGYRPYGMIGGPR</sequence>
<evidence type="ECO:0000256" key="1">
    <source>
        <dbReference type="SAM" id="Phobius"/>
    </source>
</evidence>
<evidence type="ECO:0000313" key="3">
    <source>
        <dbReference type="EMBL" id="CEG35519.1"/>
    </source>
</evidence>
<feature type="chain" id="PRO_5006058379" description="RxLR-like protein" evidence="2">
    <location>
        <begin position="22"/>
        <end position="150"/>
    </location>
</feature>